<comment type="caution">
    <text evidence="2">The sequence shown here is derived from an EMBL/GenBank/DDBJ whole genome shotgun (WGS) entry which is preliminary data.</text>
</comment>
<dbReference type="EMBL" id="QEAP01000053">
    <property type="protein sequence ID" value="TPX76244.1"/>
    <property type="molecule type" value="Genomic_DNA"/>
</dbReference>
<dbReference type="Gene3D" id="3.40.50.1820">
    <property type="entry name" value="alpha/beta hydrolase"/>
    <property type="match status" value="1"/>
</dbReference>
<dbReference type="AlphaFoldDB" id="A0A507FIW3"/>
<organism evidence="2 3">
    <name type="scientific">Chytriomyces confervae</name>
    <dbReference type="NCBI Taxonomy" id="246404"/>
    <lineage>
        <taxon>Eukaryota</taxon>
        <taxon>Fungi</taxon>
        <taxon>Fungi incertae sedis</taxon>
        <taxon>Chytridiomycota</taxon>
        <taxon>Chytridiomycota incertae sedis</taxon>
        <taxon>Chytridiomycetes</taxon>
        <taxon>Chytridiales</taxon>
        <taxon>Chytriomycetaceae</taxon>
        <taxon>Chytriomyces</taxon>
    </lineage>
</organism>
<gene>
    <name evidence="2" type="ORF">CcCBS67573_g02483</name>
</gene>
<evidence type="ECO:0008006" key="4">
    <source>
        <dbReference type="Google" id="ProtNLM"/>
    </source>
</evidence>
<evidence type="ECO:0000313" key="2">
    <source>
        <dbReference type="EMBL" id="TPX76244.1"/>
    </source>
</evidence>
<feature type="signal peptide" evidence="1">
    <location>
        <begin position="1"/>
        <end position="18"/>
    </location>
</feature>
<dbReference type="OrthoDB" id="4540290at2759"/>
<keyword evidence="1" id="KW-0732">Signal</keyword>
<protein>
    <recommendedName>
        <fullName evidence="4">Phospholipase/carboxylesterase/thioesterase domain-containing protein</fullName>
    </recommendedName>
</protein>
<evidence type="ECO:0000256" key="1">
    <source>
        <dbReference type="SAM" id="SignalP"/>
    </source>
</evidence>
<accession>A0A507FIW3</accession>
<evidence type="ECO:0000313" key="3">
    <source>
        <dbReference type="Proteomes" id="UP000320333"/>
    </source>
</evidence>
<keyword evidence="3" id="KW-1185">Reference proteome</keyword>
<dbReference type="SUPFAM" id="SSF53474">
    <property type="entry name" value="alpha/beta-Hydrolases"/>
    <property type="match status" value="1"/>
</dbReference>
<proteinExistence type="predicted"/>
<name>A0A507FIW3_9FUNG</name>
<feature type="chain" id="PRO_5021205118" description="Phospholipase/carboxylesterase/thioesterase domain-containing protein" evidence="1">
    <location>
        <begin position="19"/>
        <end position="364"/>
    </location>
</feature>
<dbReference type="Proteomes" id="UP000320333">
    <property type="component" value="Unassembled WGS sequence"/>
</dbReference>
<reference evidence="2 3" key="1">
    <citation type="journal article" date="2019" name="Sci. Rep.">
        <title>Comparative genomics of chytrid fungi reveal insights into the obligate biotrophic and pathogenic lifestyle of Synchytrium endobioticum.</title>
        <authorList>
            <person name="van de Vossenberg B.T.L.H."/>
            <person name="Warris S."/>
            <person name="Nguyen H.D.T."/>
            <person name="van Gent-Pelzer M.P.E."/>
            <person name="Joly D.L."/>
            <person name="van de Geest H.C."/>
            <person name="Bonants P.J.M."/>
            <person name="Smith D.S."/>
            <person name="Levesque C.A."/>
            <person name="van der Lee T.A.J."/>
        </authorList>
    </citation>
    <scope>NUCLEOTIDE SEQUENCE [LARGE SCALE GENOMIC DNA]</scope>
    <source>
        <strain evidence="2 3">CBS 675.73</strain>
    </source>
</reference>
<sequence length="364" mass="37355">MLLNILVKLAVLVASASAAPQRNKNGANANANVNLNQIRGNGQGIQAAQQLAGPGVTIVEKIVQPTAGDPTFLQFRVAMPQTITPDMGLNVLLHGDGGQSFFAMPNAKLDSNLIGVTVLAPNAPMKWGGLGNNRPDGPQHATLVKDLVTSVLPQMIPGFNQSRVYFTGVSGGSLTLTSAMIPLYGNMFQSGWLIMCGGLPSPNGIPASAIGPNTRIHVQTTTNELTFLQQTIPTAITDLNQAIAQVPGVTPQQAATQFTFDGTPNGGHCAFDGQGFSSGIQAMVSQFTAVMLNGQPAQGITAATLTPLAQAKPFAAVAGAAQNGGATAQNGAANGGNANNRKGKNNGGNNFVAALQQVSNGQQR</sequence>
<dbReference type="InterPro" id="IPR029058">
    <property type="entry name" value="AB_hydrolase_fold"/>
</dbReference>